<dbReference type="HOGENOM" id="CLU_016852_1_1_1"/>
<dbReference type="STRING" id="914234.M2RJ04"/>
<keyword evidence="1" id="KW-0378">Hydrolase</keyword>
<dbReference type="AlphaFoldDB" id="M2RJ04"/>
<dbReference type="Pfam" id="PF20434">
    <property type="entry name" value="BD-FAE"/>
    <property type="match status" value="1"/>
</dbReference>
<gene>
    <name evidence="3" type="ORF">CERSUDRAFT_48501</name>
</gene>
<reference evidence="3 4" key="1">
    <citation type="journal article" date="2012" name="Proc. Natl. Acad. Sci. U.S.A.">
        <title>Comparative genomics of Ceriporiopsis subvermispora and Phanerochaete chrysosporium provide insight into selective ligninolysis.</title>
        <authorList>
            <person name="Fernandez-Fueyo E."/>
            <person name="Ruiz-Duenas F.J."/>
            <person name="Ferreira P."/>
            <person name="Floudas D."/>
            <person name="Hibbett D.S."/>
            <person name="Canessa P."/>
            <person name="Larrondo L.F."/>
            <person name="James T.Y."/>
            <person name="Seelenfreund D."/>
            <person name="Lobos S."/>
            <person name="Polanco R."/>
            <person name="Tello M."/>
            <person name="Honda Y."/>
            <person name="Watanabe T."/>
            <person name="Watanabe T."/>
            <person name="Ryu J.S."/>
            <person name="Kubicek C.P."/>
            <person name="Schmoll M."/>
            <person name="Gaskell J."/>
            <person name="Hammel K.E."/>
            <person name="St John F.J."/>
            <person name="Vanden Wymelenberg A."/>
            <person name="Sabat G."/>
            <person name="Splinter BonDurant S."/>
            <person name="Syed K."/>
            <person name="Yadav J.S."/>
            <person name="Doddapaneni H."/>
            <person name="Subramanian V."/>
            <person name="Lavin J.L."/>
            <person name="Oguiza J.A."/>
            <person name="Perez G."/>
            <person name="Pisabarro A.G."/>
            <person name="Ramirez L."/>
            <person name="Santoyo F."/>
            <person name="Master E."/>
            <person name="Coutinho P.M."/>
            <person name="Henrissat B."/>
            <person name="Lombard V."/>
            <person name="Magnuson J.K."/>
            <person name="Kuees U."/>
            <person name="Hori C."/>
            <person name="Igarashi K."/>
            <person name="Samejima M."/>
            <person name="Held B.W."/>
            <person name="Barry K.W."/>
            <person name="LaButti K.M."/>
            <person name="Lapidus A."/>
            <person name="Lindquist E.A."/>
            <person name="Lucas S.M."/>
            <person name="Riley R."/>
            <person name="Salamov A.A."/>
            <person name="Hoffmeister D."/>
            <person name="Schwenk D."/>
            <person name="Hadar Y."/>
            <person name="Yarden O."/>
            <person name="de Vries R.P."/>
            <person name="Wiebenga A."/>
            <person name="Stenlid J."/>
            <person name="Eastwood D."/>
            <person name="Grigoriev I.V."/>
            <person name="Berka R.M."/>
            <person name="Blanchette R.A."/>
            <person name="Kersten P."/>
            <person name="Martinez A.T."/>
            <person name="Vicuna R."/>
            <person name="Cullen D."/>
        </authorList>
    </citation>
    <scope>NUCLEOTIDE SEQUENCE [LARGE SCALE GENOMIC DNA]</scope>
    <source>
        <strain evidence="3 4">B</strain>
    </source>
</reference>
<protein>
    <recommendedName>
        <fullName evidence="2">BD-FAE-like domain-containing protein</fullName>
    </recommendedName>
</protein>
<dbReference type="PANTHER" id="PTHR48081">
    <property type="entry name" value="AB HYDROLASE SUPERFAMILY PROTEIN C4A8.06C"/>
    <property type="match status" value="1"/>
</dbReference>
<dbReference type="PANTHER" id="PTHR48081:SF33">
    <property type="entry name" value="KYNURENINE FORMAMIDASE"/>
    <property type="match status" value="1"/>
</dbReference>
<dbReference type="Proteomes" id="UP000016930">
    <property type="component" value="Unassembled WGS sequence"/>
</dbReference>
<organism evidence="3 4">
    <name type="scientific">Ceriporiopsis subvermispora (strain B)</name>
    <name type="common">White-rot fungus</name>
    <name type="synonym">Gelatoporia subvermispora</name>
    <dbReference type="NCBI Taxonomy" id="914234"/>
    <lineage>
        <taxon>Eukaryota</taxon>
        <taxon>Fungi</taxon>
        <taxon>Dikarya</taxon>
        <taxon>Basidiomycota</taxon>
        <taxon>Agaricomycotina</taxon>
        <taxon>Agaricomycetes</taxon>
        <taxon>Polyporales</taxon>
        <taxon>Gelatoporiaceae</taxon>
        <taxon>Gelatoporia</taxon>
    </lineage>
</organism>
<feature type="domain" description="BD-FAE-like" evidence="2">
    <location>
        <begin position="22"/>
        <end position="236"/>
    </location>
</feature>
<evidence type="ECO:0000259" key="2">
    <source>
        <dbReference type="Pfam" id="PF20434"/>
    </source>
</evidence>
<dbReference type="InterPro" id="IPR049492">
    <property type="entry name" value="BD-FAE-like_dom"/>
</dbReference>
<dbReference type="InterPro" id="IPR029058">
    <property type="entry name" value="AB_hydrolase_fold"/>
</dbReference>
<proteinExistence type="predicted"/>
<evidence type="ECO:0000313" key="3">
    <source>
        <dbReference type="EMBL" id="EMD38427.1"/>
    </source>
</evidence>
<dbReference type="EMBL" id="KB445795">
    <property type="protein sequence ID" value="EMD38427.1"/>
    <property type="molecule type" value="Genomic_DNA"/>
</dbReference>
<dbReference type="GO" id="GO:0016787">
    <property type="term" value="F:hydrolase activity"/>
    <property type="evidence" value="ECO:0007669"/>
    <property type="project" value="UniProtKB-KW"/>
</dbReference>
<keyword evidence="4" id="KW-1185">Reference proteome</keyword>
<evidence type="ECO:0000256" key="1">
    <source>
        <dbReference type="ARBA" id="ARBA00022801"/>
    </source>
</evidence>
<dbReference type="InterPro" id="IPR050300">
    <property type="entry name" value="GDXG_lipolytic_enzyme"/>
</dbReference>
<evidence type="ECO:0000313" key="4">
    <source>
        <dbReference type="Proteomes" id="UP000016930"/>
    </source>
</evidence>
<dbReference type="Gene3D" id="3.40.50.1820">
    <property type="entry name" value="alpha/beta hydrolase"/>
    <property type="match status" value="1"/>
</dbReference>
<name>M2RJ04_CERS8</name>
<dbReference type="OrthoDB" id="6495301at2759"/>
<accession>M2RJ04</accession>
<dbReference type="SUPFAM" id="SSF53474">
    <property type="entry name" value="alpha/beta-Hydrolases"/>
    <property type="match status" value="1"/>
</dbReference>
<sequence length="284" mass="31911">MQEHLDISYAPSNPPSRFHQFDLYVPSHESPDPGTRPPLICFVHGGAWRSEDKADHAALARRLAAHTRFPVAVPNYRLTTSDSPTQHPAHAEDALAFLEFLLTWEGPDGQRPYDARRLYPLGHSCSAHMLNSILLAPATDDASFPSLTPSPALLSATQAVVMSEGIYDLDLLLHSFPGYKAWFIANSFGERESYPQFDTTAYTLRTGSDHIRWLIIHSDGDTLVDRVQSERMYARLTELSSGREGAVQRNLDELKEQHNDLLKGEVYPRIVAGFLLDDIRSRQF</sequence>